<dbReference type="Gene3D" id="2.60.40.10">
    <property type="entry name" value="Immunoglobulins"/>
    <property type="match status" value="2"/>
</dbReference>
<name>A0AAD5M4J9_PYTIN</name>
<feature type="region of interest" description="Disordered" evidence="1">
    <location>
        <begin position="255"/>
        <end position="312"/>
    </location>
</feature>
<comment type="caution">
    <text evidence="2">The sequence shown here is derived from an EMBL/GenBank/DDBJ whole genome shotgun (WGS) entry which is preliminary data.</text>
</comment>
<feature type="compositionally biased region" description="Low complexity" evidence="1">
    <location>
        <begin position="255"/>
        <end position="264"/>
    </location>
</feature>
<evidence type="ECO:0000256" key="1">
    <source>
        <dbReference type="SAM" id="MobiDB-lite"/>
    </source>
</evidence>
<dbReference type="PANTHER" id="PTHR46500">
    <property type="entry name" value="CILIA- AND FLAGELLA-ASSOCIATED PROTEIN 221"/>
    <property type="match status" value="1"/>
</dbReference>
<keyword evidence="3" id="KW-1185">Reference proteome</keyword>
<feature type="region of interest" description="Disordered" evidence="1">
    <location>
        <begin position="830"/>
        <end position="851"/>
    </location>
</feature>
<dbReference type="GO" id="GO:0003341">
    <property type="term" value="P:cilium movement"/>
    <property type="evidence" value="ECO:0007669"/>
    <property type="project" value="InterPro"/>
</dbReference>
<evidence type="ECO:0008006" key="4">
    <source>
        <dbReference type="Google" id="ProtNLM"/>
    </source>
</evidence>
<gene>
    <name evidence="2" type="ORF">P43SY_000651</name>
</gene>
<dbReference type="GO" id="GO:0097729">
    <property type="term" value="C:9+2 motile cilium"/>
    <property type="evidence" value="ECO:0007669"/>
    <property type="project" value="TreeGrafter"/>
</dbReference>
<dbReference type="AlphaFoldDB" id="A0AAD5M4J9"/>
<feature type="region of interest" description="Disordered" evidence="1">
    <location>
        <begin position="1"/>
        <end position="23"/>
    </location>
</feature>
<proteinExistence type="predicted"/>
<dbReference type="GO" id="GO:0044458">
    <property type="term" value="P:motile cilium assembly"/>
    <property type="evidence" value="ECO:0007669"/>
    <property type="project" value="TreeGrafter"/>
</dbReference>
<protein>
    <recommendedName>
        <fullName evidence="4">MSP domain-containing protein</fullName>
    </recommendedName>
</protein>
<dbReference type="EMBL" id="JAKCXM010000066">
    <property type="protein sequence ID" value="KAJ0404251.1"/>
    <property type="molecule type" value="Genomic_DNA"/>
</dbReference>
<feature type="region of interest" description="Disordered" evidence="1">
    <location>
        <begin position="678"/>
        <end position="700"/>
    </location>
</feature>
<dbReference type="PANTHER" id="PTHR46500:SF1">
    <property type="entry name" value="CILIA- AND FLAGELLA-ASSOCIATED PROTEIN 221"/>
    <property type="match status" value="1"/>
</dbReference>
<evidence type="ECO:0000313" key="2">
    <source>
        <dbReference type="EMBL" id="KAJ0404251.1"/>
    </source>
</evidence>
<dbReference type="Proteomes" id="UP001209570">
    <property type="component" value="Unassembled WGS sequence"/>
</dbReference>
<sequence length="956" mass="106507">MPPPSPTRVKARPPSASASSASEHGAVARAAASKPLLFVQPSSVHFGGFALNESYQQRVFVHNNSSKPLRLQYTMPSKGIFRASFATERKSIVPPGLAEELLVTFKPTAFQYYYDCVQVRCEEVAYASNADAAFTGACLLPLHGYPVVNQVEFPSRMDFGVVRLGGVARRHVDLRCSVPIEFEYEVQLVKAHPSFTIFPLRGTIPANGVAQIEFEFRPLIYATASSEIELQISQLGFKPLRCVLTGSSTSEATADVAAAATSDNTENRPRTATRSTGTSPTKLVRSSNPQSPTAKAPPPRRATKASDAPVERVGTVEIPSDLSTVASVNFVLTQQPGKLKPKDLKKAIEANRAMRQQQKEEQAKLSVAENPEDDRNSDADGLKDVVRSPAELTFQVLVREEATALQRASVQRTSREMFFLQELAEIKQIESELEFQSHKTRVGEELLTDEQLQALREIRALNAHEHAQQRREQQRNEVESHAFHLFTAPTADVPYPPRGSLPAHFRPAIVPDFKTYKNDLWNRRKRVVQRLVRAISVVIVRNRARRRLDKIRAWLGPAKTRAQVKDKVALEWQAYHQQRGGAVVATGRAGTAQSSSTARAAQLSLPSFPIVEETAHRRRDKIALAADWNLQGDPFGYFALREPDEALIMGYEPLPLPPLPTYVPLEATRALRVGALDECGPSGLRTPPSTTTPPLAEPAREPSTLELLPRDVFLRPSAACRPLLRVSLIRETQSEFVLRPLRVFRTPPRHWGHDLDTGLGTRSLFSLRAGLLRLGERFHPHTERALLDELVVLPSTLTDNAPAPERPLYSGLWDEIFDVRTALLTAPEDVPYLSDSESDDDGGDSARRPPPIWEDAVRLWEDAETGDEDDGVEFEPGELMAREQGVHCFERYRHLIQLEREYNAYREELFQRLPKKLQHIASFISHPDHALVVEGHGTPRPLHAVTQRAESSSPKP</sequence>
<feature type="compositionally biased region" description="Polar residues" evidence="1">
    <location>
        <begin position="270"/>
        <end position="291"/>
    </location>
</feature>
<organism evidence="2 3">
    <name type="scientific">Pythium insidiosum</name>
    <name type="common">Pythiosis disease agent</name>
    <dbReference type="NCBI Taxonomy" id="114742"/>
    <lineage>
        <taxon>Eukaryota</taxon>
        <taxon>Sar</taxon>
        <taxon>Stramenopiles</taxon>
        <taxon>Oomycota</taxon>
        <taxon>Peronosporomycetes</taxon>
        <taxon>Pythiales</taxon>
        <taxon>Pythiaceae</taxon>
        <taxon>Pythium</taxon>
    </lineage>
</organism>
<accession>A0AAD5M4J9</accession>
<feature type="region of interest" description="Disordered" evidence="1">
    <location>
        <begin position="353"/>
        <end position="382"/>
    </location>
</feature>
<dbReference type="InterPro" id="IPR013783">
    <property type="entry name" value="Ig-like_fold"/>
</dbReference>
<evidence type="ECO:0000313" key="3">
    <source>
        <dbReference type="Proteomes" id="UP001209570"/>
    </source>
</evidence>
<feature type="compositionally biased region" description="Basic and acidic residues" evidence="1">
    <location>
        <begin position="373"/>
        <end position="382"/>
    </location>
</feature>
<reference evidence="2" key="1">
    <citation type="submission" date="2021-12" db="EMBL/GenBank/DDBJ databases">
        <title>Prjna785345.</title>
        <authorList>
            <person name="Rujirawat T."/>
            <person name="Krajaejun T."/>
        </authorList>
    </citation>
    <scope>NUCLEOTIDE SEQUENCE</scope>
    <source>
        <strain evidence="2">Pi057C3</strain>
    </source>
</reference>
<dbReference type="InterPro" id="IPR029676">
    <property type="entry name" value="CFAP221"/>
</dbReference>